<dbReference type="GO" id="GO:0005737">
    <property type="term" value="C:cytoplasm"/>
    <property type="evidence" value="ECO:0007669"/>
    <property type="project" value="UniProtKB-SubCell"/>
</dbReference>
<dbReference type="GO" id="GO:0004521">
    <property type="term" value="F:RNA endonuclease activity"/>
    <property type="evidence" value="ECO:0007669"/>
    <property type="project" value="UniProtKB-UniRule"/>
</dbReference>
<proteinExistence type="inferred from homology"/>
<reference evidence="11 12" key="1">
    <citation type="submission" date="2017-10" db="EMBL/GenBank/DDBJ databases">
        <title>Sequencing the genomes of 1000 actinobacteria strains.</title>
        <authorList>
            <person name="Klenk H.-P."/>
        </authorList>
    </citation>
    <scope>NUCLEOTIDE SEQUENCE [LARGE SCALE GENOMIC DNA]</scope>
    <source>
        <strain evidence="11 12">DSM 20688</strain>
    </source>
</reference>
<dbReference type="PANTHER" id="PTHR46986:SF1">
    <property type="entry name" value="ENDORIBONUCLEASE YBEY, CHLOROPLASTIC"/>
    <property type="match status" value="1"/>
</dbReference>
<dbReference type="Pfam" id="PF02130">
    <property type="entry name" value="YbeY"/>
    <property type="match status" value="1"/>
</dbReference>
<dbReference type="InterPro" id="IPR002036">
    <property type="entry name" value="YbeY"/>
</dbReference>
<accession>A0A2A9DQ52</accession>
<dbReference type="GO" id="GO:0004222">
    <property type="term" value="F:metalloendopeptidase activity"/>
    <property type="evidence" value="ECO:0007669"/>
    <property type="project" value="InterPro"/>
</dbReference>
<evidence type="ECO:0000256" key="6">
    <source>
        <dbReference type="ARBA" id="ARBA00022759"/>
    </source>
</evidence>
<dbReference type="HAMAP" id="MF_00009">
    <property type="entry name" value="Endoribonucl_YbeY"/>
    <property type="match status" value="1"/>
</dbReference>
<evidence type="ECO:0000256" key="10">
    <source>
        <dbReference type="SAM" id="MobiDB-lite"/>
    </source>
</evidence>
<evidence type="ECO:0000256" key="3">
    <source>
        <dbReference type="ARBA" id="ARBA00022552"/>
    </source>
</evidence>
<keyword evidence="5 9" id="KW-0479">Metal-binding</keyword>
<comment type="caution">
    <text evidence="11">The sequence shown here is derived from an EMBL/GenBank/DDBJ whole genome shotgun (WGS) entry which is preliminary data.</text>
</comment>
<keyword evidence="2 9" id="KW-0690">Ribosome biogenesis</keyword>
<dbReference type="PANTHER" id="PTHR46986">
    <property type="entry name" value="ENDORIBONUCLEASE YBEY, CHLOROPLASTIC"/>
    <property type="match status" value="1"/>
</dbReference>
<dbReference type="RefSeq" id="WP_048379514.1">
    <property type="nucleotide sequence ID" value="NZ_LDYE01000003.1"/>
</dbReference>
<sequence length="220" mass="23976">MSIEIVNESGYPGINEEMLISVASYALGQMDIHPDAETTISLVDNDTMSHLHVQWMGLEGPTDVMSFPMDEITPGHGANGRPDTPPVGPSMLGDIILCPEFARRQADMAGHDLGHELALLTVHGVLHLLGYDHQQPAEEREMFALQNEILANWYDYLAAEGTTFQPKPTGRHAFPSAADRAELDKLVPGGGIPVIAEPSDDREDTEDTEDTEYAAGNQEN</sequence>
<feature type="binding site" evidence="9">
    <location>
        <position position="133"/>
    </location>
    <ligand>
        <name>Zn(2+)</name>
        <dbReference type="ChEBI" id="CHEBI:29105"/>
        <note>catalytic</note>
    </ligand>
</feature>
<evidence type="ECO:0000256" key="5">
    <source>
        <dbReference type="ARBA" id="ARBA00022723"/>
    </source>
</evidence>
<comment type="function">
    <text evidence="9">Single strand-specific metallo-endoribonuclease involved in late-stage 70S ribosome quality control and in maturation of the 3' terminus of the 16S rRNA.</text>
</comment>
<evidence type="ECO:0000256" key="4">
    <source>
        <dbReference type="ARBA" id="ARBA00022722"/>
    </source>
</evidence>
<dbReference type="GO" id="GO:0008270">
    <property type="term" value="F:zinc ion binding"/>
    <property type="evidence" value="ECO:0007669"/>
    <property type="project" value="UniProtKB-UniRule"/>
</dbReference>
<evidence type="ECO:0000256" key="7">
    <source>
        <dbReference type="ARBA" id="ARBA00022801"/>
    </source>
</evidence>
<keyword evidence="9" id="KW-0963">Cytoplasm</keyword>
<dbReference type="InterPro" id="IPR020549">
    <property type="entry name" value="YbeY_CS"/>
</dbReference>
<keyword evidence="4 9" id="KW-0540">Nuclease</keyword>
<keyword evidence="6 9" id="KW-0255">Endonuclease</keyword>
<dbReference type="SUPFAM" id="SSF55486">
    <property type="entry name" value="Metalloproteases ('zincins'), catalytic domain"/>
    <property type="match status" value="1"/>
</dbReference>
<keyword evidence="7 9" id="KW-0378">Hydrolase</keyword>
<dbReference type="Gene3D" id="3.40.390.30">
    <property type="entry name" value="Metalloproteases ('zincins'), catalytic domain"/>
    <property type="match status" value="1"/>
</dbReference>
<dbReference type="NCBIfam" id="TIGR00043">
    <property type="entry name" value="rRNA maturation RNase YbeY"/>
    <property type="match status" value="1"/>
</dbReference>
<evidence type="ECO:0000256" key="8">
    <source>
        <dbReference type="ARBA" id="ARBA00022833"/>
    </source>
</evidence>
<evidence type="ECO:0000313" key="12">
    <source>
        <dbReference type="Proteomes" id="UP000221653"/>
    </source>
</evidence>
<feature type="binding site" evidence="9">
    <location>
        <position position="127"/>
    </location>
    <ligand>
        <name>Zn(2+)</name>
        <dbReference type="ChEBI" id="CHEBI:29105"/>
        <note>catalytic</note>
    </ligand>
</feature>
<name>A0A2A9DQ52_9CORY</name>
<protein>
    <recommendedName>
        <fullName evidence="9">Endoribonuclease YbeY</fullName>
        <ecNumber evidence="9">3.1.-.-</ecNumber>
    </recommendedName>
</protein>
<dbReference type="EC" id="3.1.-.-" evidence="9"/>
<comment type="subcellular location">
    <subcellularLocation>
        <location evidence="9">Cytoplasm</location>
    </subcellularLocation>
</comment>
<dbReference type="PROSITE" id="PS01306">
    <property type="entry name" value="UPF0054"/>
    <property type="match status" value="1"/>
</dbReference>
<comment type="similarity">
    <text evidence="1 9">Belongs to the endoribonuclease YbeY family.</text>
</comment>
<evidence type="ECO:0000256" key="9">
    <source>
        <dbReference type="HAMAP-Rule" id="MF_00009"/>
    </source>
</evidence>
<gene>
    <name evidence="9" type="primary">ybeY</name>
    <name evidence="11" type="ORF">ATK06_1398</name>
</gene>
<dbReference type="STRING" id="1724.GCA_001044175_01324"/>
<keyword evidence="12" id="KW-1185">Reference proteome</keyword>
<feature type="binding site" evidence="9">
    <location>
        <position position="123"/>
    </location>
    <ligand>
        <name>Zn(2+)</name>
        <dbReference type="ChEBI" id="CHEBI:29105"/>
        <note>catalytic</note>
    </ligand>
</feature>
<feature type="compositionally biased region" description="Acidic residues" evidence="10">
    <location>
        <begin position="198"/>
        <end position="212"/>
    </location>
</feature>
<keyword evidence="3 9" id="KW-0698">rRNA processing</keyword>
<dbReference type="OrthoDB" id="9807740at2"/>
<evidence type="ECO:0000256" key="1">
    <source>
        <dbReference type="ARBA" id="ARBA00010875"/>
    </source>
</evidence>
<dbReference type="AlphaFoldDB" id="A0A2A9DQ52"/>
<evidence type="ECO:0000313" key="11">
    <source>
        <dbReference type="EMBL" id="PFG28295.1"/>
    </source>
</evidence>
<comment type="cofactor">
    <cofactor evidence="9">
        <name>Zn(2+)</name>
        <dbReference type="ChEBI" id="CHEBI:29105"/>
    </cofactor>
    <text evidence="9">Binds 1 zinc ion.</text>
</comment>
<dbReference type="InterPro" id="IPR023091">
    <property type="entry name" value="MetalPrtase_cat_dom_sf_prd"/>
</dbReference>
<evidence type="ECO:0000256" key="2">
    <source>
        <dbReference type="ARBA" id="ARBA00022517"/>
    </source>
</evidence>
<dbReference type="GO" id="GO:0006364">
    <property type="term" value="P:rRNA processing"/>
    <property type="evidence" value="ECO:0007669"/>
    <property type="project" value="UniProtKB-UniRule"/>
</dbReference>
<dbReference type="EMBL" id="PDJF01000001">
    <property type="protein sequence ID" value="PFG28295.1"/>
    <property type="molecule type" value="Genomic_DNA"/>
</dbReference>
<organism evidence="11 12">
    <name type="scientific">Corynebacterium renale</name>
    <dbReference type="NCBI Taxonomy" id="1724"/>
    <lineage>
        <taxon>Bacteria</taxon>
        <taxon>Bacillati</taxon>
        <taxon>Actinomycetota</taxon>
        <taxon>Actinomycetes</taxon>
        <taxon>Mycobacteriales</taxon>
        <taxon>Corynebacteriaceae</taxon>
        <taxon>Corynebacterium</taxon>
    </lineage>
</organism>
<dbReference type="Proteomes" id="UP000221653">
    <property type="component" value="Unassembled WGS sequence"/>
</dbReference>
<keyword evidence="8 9" id="KW-0862">Zinc</keyword>
<feature type="region of interest" description="Disordered" evidence="10">
    <location>
        <begin position="187"/>
        <end position="220"/>
    </location>
</feature>